<organism evidence="4 5">
    <name type="scientific">Burkholderia reimsis</name>
    <dbReference type="NCBI Taxonomy" id="2234132"/>
    <lineage>
        <taxon>Bacteria</taxon>
        <taxon>Pseudomonadati</taxon>
        <taxon>Pseudomonadota</taxon>
        <taxon>Betaproteobacteria</taxon>
        <taxon>Burkholderiales</taxon>
        <taxon>Burkholderiaceae</taxon>
        <taxon>Burkholderia</taxon>
    </lineage>
</organism>
<proteinExistence type="predicted"/>
<dbReference type="Gene3D" id="3.90.550.10">
    <property type="entry name" value="Spore Coat Polysaccharide Biosynthesis Protein SpsA, Chain A"/>
    <property type="match status" value="1"/>
</dbReference>
<dbReference type="EMBL" id="QMFZ01000085">
    <property type="protein sequence ID" value="RBB31470.1"/>
    <property type="molecule type" value="Genomic_DNA"/>
</dbReference>
<dbReference type="CDD" id="cd06422">
    <property type="entry name" value="NTP_transferase_like_1"/>
    <property type="match status" value="1"/>
</dbReference>
<protein>
    <submittedName>
        <fullName evidence="4">Nucleotidyltransferase family protein</fullName>
    </submittedName>
</protein>
<dbReference type="InterPro" id="IPR029044">
    <property type="entry name" value="Nucleotide-diphossugar_trans"/>
</dbReference>
<evidence type="ECO:0000256" key="1">
    <source>
        <dbReference type="ARBA" id="ARBA00022679"/>
    </source>
</evidence>
<keyword evidence="2" id="KW-0548">Nucleotidyltransferase</keyword>
<dbReference type="NCBIfam" id="NF045761">
    <property type="entry name" value="NAMPUrTaseMurU"/>
    <property type="match status" value="1"/>
</dbReference>
<dbReference type="InterPro" id="IPR050065">
    <property type="entry name" value="GlmU-like"/>
</dbReference>
<dbReference type="Pfam" id="PF00483">
    <property type="entry name" value="NTP_transferase"/>
    <property type="match status" value="1"/>
</dbReference>
<comment type="caution">
    <text evidence="4">The sequence shown here is derived from an EMBL/GenBank/DDBJ whole genome shotgun (WGS) entry which is preliminary data.</text>
</comment>
<feature type="domain" description="Nucleotidyl transferase" evidence="3">
    <location>
        <begin position="8"/>
        <end position="135"/>
    </location>
</feature>
<evidence type="ECO:0000259" key="3">
    <source>
        <dbReference type="Pfam" id="PF00483"/>
    </source>
</evidence>
<keyword evidence="5" id="KW-1185">Reference proteome</keyword>
<dbReference type="InterPro" id="IPR005835">
    <property type="entry name" value="NTP_transferase_dom"/>
</dbReference>
<evidence type="ECO:0000313" key="4">
    <source>
        <dbReference type="EMBL" id="RBB31470.1"/>
    </source>
</evidence>
<gene>
    <name evidence="4" type="ORF">DPV79_40960</name>
</gene>
<keyword evidence="1 4" id="KW-0808">Transferase</keyword>
<name>A0A365QGL3_9BURK</name>
<dbReference type="SUPFAM" id="SSF53448">
    <property type="entry name" value="Nucleotide-diphospho-sugar transferases"/>
    <property type="match status" value="1"/>
</dbReference>
<dbReference type="PANTHER" id="PTHR43584:SF8">
    <property type="entry name" value="N-ACETYLMURAMATE ALPHA-1-PHOSPHATE URIDYLYLTRANSFERASE"/>
    <property type="match status" value="1"/>
</dbReference>
<sequence>MSTTLTTAMIFAAGRGERMRPLTDTRPKPLLEAGGKPLIVWQIEALARAGIETIVINHAWLGEQIEAALGDGSRWGVRLAYSAEGEALETAGGIAQALPLLERDGQPAVFAAVSGDVYCAFDYRTLAPRAARMAALDAPAMHLVMVPNPPFHPAGDFALGDDGRLALDGAARFTFGNIGLYDTRMFRDLAPGTRRALTPYYRAAIEAGRASGELYEGLWENVGTPAQLGELDARLRAAITSSRVALGRPYAML</sequence>
<evidence type="ECO:0000313" key="5">
    <source>
        <dbReference type="Proteomes" id="UP000252458"/>
    </source>
</evidence>
<reference evidence="4 5" key="1">
    <citation type="submission" date="2018-06" db="EMBL/GenBank/DDBJ databases">
        <title>Draft genome sequence of Burkholderia reimsis strain BE51 isolated from a French agricultural soil.</title>
        <authorList>
            <person name="Esmaeel Q."/>
        </authorList>
    </citation>
    <scope>NUCLEOTIDE SEQUENCE [LARGE SCALE GENOMIC DNA]</scope>
    <source>
        <strain evidence="4 5">BE51</strain>
    </source>
</reference>
<dbReference type="Proteomes" id="UP000252458">
    <property type="component" value="Unassembled WGS sequence"/>
</dbReference>
<dbReference type="PANTHER" id="PTHR43584">
    <property type="entry name" value="NUCLEOTIDYL TRANSFERASE"/>
    <property type="match status" value="1"/>
</dbReference>
<accession>A0A365QGL3</accession>
<dbReference type="AlphaFoldDB" id="A0A365QGL3"/>
<dbReference type="RefSeq" id="WP_113048126.1">
    <property type="nucleotide sequence ID" value="NZ_QMFZ01000085.1"/>
</dbReference>
<dbReference type="GO" id="GO:0016779">
    <property type="term" value="F:nucleotidyltransferase activity"/>
    <property type="evidence" value="ECO:0007669"/>
    <property type="project" value="UniProtKB-KW"/>
</dbReference>
<evidence type="ECO:0000256" key="2">
    <source>
        <dbReference type="ARBA" id="ARBA00022695"/>
    </source>
</evidence>
<dbReference type="InterPro" id="IPR054790">
    <property type="entry name" value="MurU"/>
</dbReference>